<dbReference type="Pfam" id="PF14559">
    <property type="entry name" value="TPR_19"/>
    <property type="match status" value="1"/>
</dbReference>
<name>A0ABN1ILH4_9FLAO</name>
<evidence type="ECO:0000256" key="2">
    <source>
        <dbReference type="SAM" id="Phobius"/>
    </source>
</evidence>
<evidence type="ECO:0000256" key="1">
    <source>
        <dbReference type="PROSITE-ProRule" id="PRU00339"/>
    </source>
</evidence>
<dbReference type="Proteomes" id="UP001501758">
    <property type="component" value="Unassembled WGS sequence"/>
</dbReference>
<dbReference type="PANTHER" id="PTHR10098:SF108">
    <property type="entry name" value="TETRATRICOPEPTIDE REPEAT PROTEIN 28"/>
    <property type="match status" value="1"/>
</dbReference>
<dbReference type="Pfam" id="PF12770">
    <property type="entry name" value="CHAT"/>
    <property type="match status" value="1"/>
</dbReference>
<dbReference type="SUPFAM" id="SSF48452">
    <property type="entry name" value="TPR-like"/>
    <property type="match status" value="2"/>
</dbReference>
<dbReference type="SMART" id="SM00028">
    <property type="entry name" value="TPR"/>
    <property type="match status" value="5"/>
</dbReference>
<feature type="repeat" description="TPR" evidence="1">
    <location>
        <begin position="190"/>
        <end position="223"/>
    </location>
</feature>
<protein>
    <recommendedName>
        <fullName evidence="3">CHAT domain-containing protein</fullName>
    </recommendedName>
</protein>
<dbReference type="EMBL" id="BAAAGE010000001">
    <property type="protein sequence ID" value="GAA0716839.1"/>
    <property type="molecule type" value="Genomic_DNA"/>
</dbReference>
<keyword evidence="2" id="KW-0472">Membrane</keyword>
<keyword evidence="5" id="KW-1185">Reference proteome</keyword>
<feature type="repeat" description="TPR" evidence="1">
    <location>
        <begin position="156"/>
        <end position="189"/>
    </location>
</feature>
<feature type="transmembrane region" description="Helical" evidence="2">
    <location>
        <begin position="843"/>
        <end position="860"/>
    </location>
</feature>
<keyword evidence="2" id="KW-1133">Transmembrane helix</keyword>
<accession>A0ABN1ILH4</accession>
<evidence type="ECO:0000259" key="3">
    <source>
        <dbReference type="Pfam" id="PF12770"/>
    </source>
</evidence>
<organism evidence="4 5">
    <name type="scientific">Aquimarina litoralis</name>
    <dbReference type="NCBI Taxonomy" id="584605"/>
    <lineage>
        <taxon>Bacteria</taxon>
        <taxon>Pseudomonadati</taxon>
        <taxon>Bacteroidota</taxon>
        <taxon>Flavobacteriia</taxon>
        <taxon>Flavobacteriales</taxon>
        <taxon>Flavobacteriaceae</taxon>
        <taxon>Aquimarina</taxon>
    </lineage>
</organism>
<dbReference type="InterPro" id="IPR024983">
    <property type="entry name" value="CHAT_dom"/>
</dbReference>
<proteinExistence type="predicted"/>
<sequence>MGFGSFKKTVFILLLIFGRSVNYAQDISKTSEFLYNQLDNFLEKPSNQNLEQLRNITSSKESKLSSEEDLLAWVIVQSNLGYYYNRYDDISSGIIHYEKAWKTFNTNNLKDYDIIENCLQPLGNLYLKIGDLKKAESTITNYLFIAEQNGNTSKIISAITNLSINYNNQSEYDKALEILHKAEKIQPNNPNILTNLATNYLDKGAITKAEKLTKRVLSIDPKQVNAYKILAFIALENNNATAAKQHLSTAKRLLLDQSNVSARDIAKWQLAYTDILISKKEYKEALASLKEIHSLLLPRYDSEVAIPKKQTLVADQILLKALDIQAYTYEQLNEPVLAIKSLETAFIVNSKLNIAYPLQSTKIMQHGQNRNRTENYIELLYALYQKTNEIKYIQKAFNASENSKAPFVNEALVSKRLLSKYQNDSLIKKNKQFHIQLAFYETNILKEKLKKDQANISQIQNWTEQHSNISIQLKELSKTLQEKYPDLIPDQQTISVPQLHQKLKEDKLLLVSYFFGKNNIYQFTGNSKTLSILKIEKNTILKNSIREYIRYFEEASNITNDVNGFSKASFNLYKSLKIPNSEKLLIIPDGLLNFVPFEALLKEETAAFNFENMPFLVKSSIITYENSINKYLTTINSKHSKKNVLGIFPIFQKTNLELPFSIEEKKHIEEHFDGTFLKNEDATYANFIDQLKDHKILHLSTHAASGSFARPASIQFTDQNILVNQLYGLQLDADLVVLSACETGIGAVAKGEGPLSIARGFQYAGVPNALFSLWKVNDKTTSQLMHYFYKNLKDQHSKTHSLYTAKLEYLTSKKITNAQKSPYYWASFVYYGSYEHPVAKSHWIIISILFFIIIVLLLLIRRKLK</sequence>
<dbReference type="InterPro" id="IPR011990">
    <property type="entry name" value="TPR-like_helical_dom_sf"/>
</dbReference>
<evidence type="ECO:0000313" key="5">
    <source>
        <dbReference type="Proteomes" id="UP001501758"/>
    </source>
</evidence>
<keyword evidence="1" id="KW-0802">TPR repeat</keyword>
<gene>
    <name evidence="4" type="ORF">GCM10009430_12960</name>
</gene>
<evidence type="ECO:0000313" key="4">
    <source>
        <dbReference type="EMBL" id="GAA0716839.1"/>
    </source>
</evidence>
<keyword evidence="2" id="KW-0812">Transmembrane</keyword>
<dbReference type="PANTHER" id="PTHR10098">
    <property type="entry name" value="RAPSYN-RELATED"/>
    <property type="match status" value="1"/>
</dbReference>
<dbReference type="PROSITE" id="PS50005">
    <property type="entry name" value="TPR"/>
    <property type="match status" value="2"/>
</dbReference>
<reference evidence="4 5" key="1">
    <citation type="journal article" date="2019" name="Int. J. Syst. Evol. Microbiol.">
        <title>The Global Catalogue of Microorganisms (GCM) 10K type strain sequencing project: providing services to taxonomists for standard genome sequencing and annotation.</title>
        <authorList>
            <consortium name="The Broad Institute Genomics Platform"/>
            <consortium name="The Broad Institute Genome Sequencing Center for Infectious Disease"/>
            <person name="Wu L."/>
            <person name="Ma J."/>
        </authorList>
    </citation>
    <scope>NUCLEOTIDE SEQUENCE [LARGE SCALE GENOMIC DNA]</scope>
    <source>
        <strain evidence="4 5">JCM 15974</strain>
    </source>
</reference>
<dbReference type="Gene3D" id="1.25.40.10">
    <property type="entry name" value="Tetratricopeptide repeat domain"/>
    <property type="match status" value="2"/>
</dbReference>
<dbReference type="InterPro" id="IPR019734">
    <property type="entry name" value="TPR_rpt"/>
</dbReference>
<feature type="domain" description="CHAT" evidence="3">
    <location>
        <begin position="579"/>
        <end position="833"/>
    </location>
</feature>
<comment type="caution">
    <text evidence="4">The sequence shown here is derived from an EMBL/GenBank/DDBJ whole genome shotgun (WGS) entry which is preliminary data.</text>
</comment>
<dbReference type="RefSeq" id="WP_343911545.1">
    <property type="nucleotide sequence ID" value="NZ_BAAAGE010000001.1"/>
</dbReference>